<feature type="signal peptide" evidence="4">
    <location>
        <begin position="1"/>
        <end position="16"/>
    </location>
</feature>
<dbReference type="PROSITE" id="PS50835">
    <property type="entry name" value="IG_LIKE"/>
    <property type="match status" value="1"/>
</dbReference>
<dbReference type="InterPro" id="IPR007110">
    <property type="entry name" value="Ig-like_dom"/>
</dbReference>
<protein>
    <recommendedName>
        <fullName evidence="5">Ig-like domain-containing protein</fullName>
    </recommendedName>
</protein>
<dbReference type="SMART" id="SM00406">
    <property type="entry name" value="IGv"/>
    <property type="match status" value="2"/>
</dbReference>
<proteinExistence type="predicted"/>
<keyword evidence="1" id="KW-0391">Immunity</keyword>
<dbReference type="InterPro" id="IPR013106">
    <property type="entry name" value="Ig_V-set"/>
</dbReference>
<evidence type="ECO:0000259" key="5">
    <source>
        <dbReference type="PROSITE" id="PS50835"/>
    </source>
</evidence>
<dbReference type="GO" id="GO:0005576">
    <property type="term" value="C:extracellular region"/>
    <property type="evidence" value="ECO:0007669"/>
    <property type="project" value="UniProtKB-ARBA"/>
</dbReference>
<dbReference type="InterPro" id="IPR036179">
    <property type="entry name" value="Ig-like_dom_sf"/>
</dbReference>
<evidence type="ECO:0000256" key="2">
    <source>
        <dbReference type="ARBA" id="ARBA00023130"/>
    </source>
</evidence>
<feature type="chain" id="PRO_5029784131" description="Ig-like domain-containing protein" evidence="4">
    <location>
        <begin position="17"/>
        <end position="210"/>
    </location>
</feature>
<gene>
    <name evidence="6" type="ORF">G5714_003508</name>
</gene>
<dbReference type="EMBL" id="JAAMOB010000003">
    <property type="protein sequence ID" value="KAF4116019.1"/>
    <property type="molecule type" value="Genomic_DNA"/>
</dbReference>
<keyword evidence="3" id="KW-1280">Immunoglobulin</keyword>
<dbReference type="Gene3D" id="2.60.40.10">
    <property type="entry name" value="Immunoglobulins"/>
    <property type="match status" value="2"/>
</dbReference>
<reference evidence="6 7" key="1">
    <citation type="submission" date="2020-04" db="EMBL/GenBank/DDBJ databases">
        <title>Chromosome-level genome assembly of a cyprinid fish Onychostoma macrolepis by integration of Nanopore Sequencing, Bionano and Hi-C technology.</title>
        <authorList>
            <person name="Wang D."/>
        </authorList>
    </citation>
    <scope>NUCLEOTIDE SEQUENCE [LARGE SCALE GENOMIC DNA]</scope>
    <source>
        <strain evidence="6">SWU-2019</strain>
        <tissue evidence="6">Muscle</tissue>
    </source>
</reference>
<dbReference type="SUPFAM" id="SSF48726">
    <property type="entry name" value="Immunoglobulin"/>
    <property type="match status" value="2"/>
</dbReference>
<evidence type="ECO:0000256" key="3">
    <source>
        <dbReference type="ARBA" id="ARBA00043265"/>
    </source>
</evidence>
<dbReference type="GO" id="GO:0002250">
    <property type="term" value="P:adaptive immune response"/>
    <property type="evidence" value="ECO:0007669"/>
    <property type="project" value="UniProtKB-KW"/>
</dbReference>
<evidence type="ECO:0000313" key="6">
    <source>
        <dbReference type="EMBL" id="KAF4116019.1"/>
    </source>
</evidence>
<dbReference type="Pfam" id="PF07686">
    <property type="entry name" value="V-set"/>
    <property type="match status" value="1"/>
</dbReference>
<dbReference type="InterPro" id="IPR013783">
    <property type="entry name" value="Ig-like_fold"/>
</dbReference>
<dbReference type="Proteomes" id="UP000579812">
    <property type="component" value="Unassembled WGS sequence"/>
</dbReference>
<feature type="domain" description="Ig-like" evidence="5">
    <location>
        <begin position="35"/>
        <end position="111"/>
    </location>
</feature>
<dbReference type="InterPro" id="IPR050199">
    <property type="entry name" value="IgHV"/>
</dbReference>
<sequence>MIFSSALLLLAAAASCGVFCVELTQPPSLVVKPQESFSISCRISESSYCIHWIRQPTGKALEWLGYLCSGGSTNIKDSVKNKISFTQDTSKNTVFLQGKNFQAEDSAVFYCANIHCQTFTQYQDVVKRPGESFRLVCTASGFTFSSYNAAVVRQAPGKGLEWVATISTSSTPYYSQSVQGRFTVSRSEGGGVPLSRSCVPVPHSIIRPWS</sequence>
<evidence type="ECO:0000256" key="4">
    <source>
        <dbReference type="SAM" id="SignalP"/>
    </source>
</evidence>
<dbReference type="AlphaFoldDB" id="A0A7J6D9Y1"/>
<accession>A0A7J6D9Y1</accession>
<evidence type="ECO:0000313" key="7">
    <source>
        <dbReference type="Proteomes" id="UP000579812"/>
    </source>
</evidence>
<keyword evidence="4" id="KW-0732">Signal</keyword>
<organism evidence="6 7">
    <name type="scientific">Onychostoma macrolepis</name>
    <dbReference type="NCBI Taxonomy" id="369639"/>
    <lineage>
        <taxon>Eukaryota</taxon>
        <taxon>Metazoa</taxon>
        <taxon>Chordata</taxon>
        <taxon>Craniata</taxon>
        <taxon>Vertebrata</taxon>
        <taxon>Euteleostomi</taxon>
        <taxon>Actinopterygii</taxon>
        <taxon>Neopterygii</taxon>
        <taxon>Teleostei</taxon>
        <taxon>Ostariophysi</taxon>
        <taxon>Cypriniformes</taxon>
        <taxon>Cyprinidae</taxon>
        <taxon>Acrossocheilinae</taxon>
        <taxon>Onychostoma</taxon>
    </lineage>
</organism>
<dbReference type="PANTHER" id="PTHR23266">
    <property type="entry name" value="IMMUNOGLOBULIN HEAVY CHAIN"/>
    <property type="match status" value="1"/>
</dbReference>
<evidence type="ECO:0000256" key="1">
    <source>
        <dbReference type="ARBA" id="ARBA00022859"/>
    </source>
</evidence>
<dbReference type="GO" id="GO:0019814">
    <property type="term" value="C:immunoglobulin complex"/>
    <property type="evidence" value="ECO:0007669"/>
    <property type="project" value="UniProtKB-KW"/>
</dbReference>
<keyword evidence="2" id="KW-1064">Adaptive immunity</keyword>
<name>A0A7J6D9Y1_9TELE</name>
<comment type="caution">
    <text evidence="6">The sequence shown here is derived from an EMBL/GenBank/DDBJ whole genome shotgun (WGS) entry which is preliminary data.</text>
</comment>
<keyword evidence="7" id="KW-1185">Reference proteome</keyword>